<organism evidence="2 3">
    <name type="scientific">Cryptococcus depauperatus CBS 7841</name>
    <dbReference type="NCBI Taxonomy" id="1295531"/>
    <lineage>
        <taxon>Eukaryota</taxon>
        <taxon>Fungi</taxon>
        <taxon>Dikarya</taxon>
        <taxon>Basidiomycota</taxon>
        <taxon>Agaricomycotina</taxon>
        <taxon>Tremellomycetes</taxon>
        <taxon>Tremellales</taxon>
        <taxon>Cryptococcaceae</taxon>
        <taxon>Cryptococcus</taxon>
    </lineage>
</organism>
<dbReference type="KEGG" id="cdep:91086467"/>
<dbReference type="EMBL" id="CP143785">
    <property type="protein sequence ID" value="WVN87079.1"/>
    <property type="molecule type" value="Genomic_DNA"/>
</dbReference>
<dbReference type="Proteomes" id="UP000094043">
    <property type="component" value="Chromosome 2"/>
</dbReference>
<proteinExistence type="predicted"/>
<dbReference type="RefSeq" id="XP_066067779.1">
    <property type="nucleotide sequence ID" value="XM_066211682.1"/>
</dbReference>
<evidence type="ECO:0000256" key="1">
    <source>
        <dbReference type="SAM" id="MobiDB-lite"/>
    </source>
</evidence>
<feature type="region of interest" description="Disordered" evidence="1">
    <location>
        <begin position="239"/>
        <end position="258"/>
    </location>
</feature>
<keyword evidence="3" id="KW-1185">Reference proteome</keyword>
<dbReference type="GeneID" id="91086467"/>
<reference evidence="2" key="2">
    <citation type="journal article" date="2022" name="Elife">
        <title>Obligate sexual reproduction of a homothallic fungus closely related to the Cryptococcus pathogenic species complex.</title>
        <authorList>
            <person name="Passer A.R."/>
            <person name="Clancey S.A."/>
            <person name="Shea T."/>
            <person name="David-Palma M."/>
            <person name="Averette A.F."/>
            <person name="Boekhout T."/>
            <person name="Porcel B.M."/>
            <person name="Nowrousian M."/>
            <person name="Cuomo C.A."/>
            <person name="Sun S."/>
            <person name="Heitman J."/>
            <person name="Coelho M.A."/>
        </authorList>
    </citation>
    <scope>NUCLEOTIDE SEQUENCE</scope>
    <source>
        <strain evidence="2">CBS 7841</strain>
    </source>
</reference>
<sequence length="375" mass="42492">MKRWPRTWRRTERPSQTWSTASADSSSLPRTDGLTFTTQLDHLHASLPRLYRTLSTSLLASHDVLSPLCNYLAEDSRLATRIRLLSIQDEEIGGEQLAKDLKKLQTRKDHSMFATNLLVLSHAAETALALLPDRPVRFTASPAESAAFEQTQKRMLDLVAGGTGGWSVQIVDVLKSSPVPRPPLAPVAEDKENGRVHRSRTSFFHRFSVLRGVEKEEKQRRRCRGCDAAAYHAYRPRKLQKSPTRVAPGGNPSLQGRWSRRERVTREALDSATVAYETKQGDERTNRETLFLPSLRTGRLWDDLASTRDDVSSLQARCPRRVRWHLSRREGARCFDDMEHSVDVDYVIQEGVYLLAASRSTEARGDDVGLEDRHI</sequence>
<reference evidence="2" key="1">
    <citation type="submission" date="2016-06" db="EMBL/GenBank/DDBJ databases">
        <authorList>
            <person name="Cuomo C."/>
            <person name="Litvintseva A."/>
            <person name="Heitman J."/>
            <person name="Chen Y."/>
            <person name="Sun S."/>
            <person name="Springer D."/>
            <person name="Dromer F."/>
            <person name="Young S."/>
            <person name="Zeng Q."/>
            <person name="Chapman S."/>
            <person name="Gujja S."/>
            <person name="Saif S."/>
            <person name="Birren B."/>
        </authorList>
    </citation>
    <scope>NUCLEOTIDE SEQUENCE</scope>
    <source>
        <strain evidence="2">CBS 7841</strain>
    </source>
</reference>
<reference evidence="2" key="3">
    <citation type="submission" date="2024-01" db="EMBL/GenBank/DDBJ databases">
        <authorList>
            <person name="Coelho M.A."/>
            <person name="David-Palma M."/>
            <person name="Shea T."/>
            <person name="Sun S."/>
            <person name="Cuomo C.A."/>
            <person name="Heitman J."/>
        </authorList>
    </citation>
    <scope>NUCLEOTIDE SEQUENCE</scope>
    <source>
        <strain evidence="2">CBS 7841</strain>
    </source>
</reference>
<feature type="compositionally biased region" description="Polar residues" evidence="1">
    <location>
        <begin position="15"/>
        <end position="30"/>
    </location>
</feature>
<accession>A0AAJ8JRK3</accession>
<evidence type="ECO:0000313" key="2">
    <source>
        <dbReference type="EMBL" id="WVN87079.1"/>
    </source>
</evidence>
<feature type="region of interest" description="Disordered" evidence="1">
    <location>
        <begin position="1"/>
        <end position="30"/>
    </location>
</feature>
<name>A0AAJ8JRK3_9TREE</name>
<evidence type="ECO:0000313" key="3">
    <source>
        <dbReference type="Proteomes" id="UP000094043"/>
    </source>
</evidence>
<gene>
    <name evidence="2" type="ORF">L203_102255</name>
</gene>
<dbReference type="AlphaFoldDB" id="A0AAJ8JRK3"/>
<protein>
    <submittedName>
        <fullName evidence="2">Uncharacterized protein</fullName>
    </submittedName>
</protein>